<dbReference type="Proteomes" id="UP000594480">
    <property type="component" value="Chromosome"/>
</dbReference>
<evidence type="ECO:0000256" key="2">
    <source>
        <dbReference type="ARBA" id="ARBA00022801"/>
    </source>
</evidence>
<dbReference type="AlphaFoldDB" id="A0A7S8MXF7"/>
<dbReference type="InterPro" id="IPR029058">
    <property type="entry name" value="AB_hydrolase_fold"/>
</dbReference>
<feature type="domain" description="Carboxylesterase type B" evidence="4">
    <location>
        <begin position="8"/>
        <end position="446"/>
    </location>
</feature>
<evidence type="ECO:0000313" key="6">
    <source>
        <dbReference type="Proteomes" id="UP000594480"/>
    </source>
</evidence>
<proteinExistence type="inferred from homology"/>
<keyword evidence="2 3" id="KW-0378">Hydrolase</keyword>
<organism evidence="5 6">
    <name type="scientific">Microbacterium schleiferi</name>
    <dbReference type="NCBI Taxonomy" id="69362"/>
    <lineage>
        <taxon>Bacteria</taxon>
        <taxon>Bacillati</taxon>
        <taxon>Actinomycetota</taxon>
        <taxon>Actinomycetes</taxon>
        <taxon>Micrococcales</taxon>
        <taxon>Microbacteriaceae</taxon>
        <taxon>Microbacterium</taxon>
    </lineage>
</organism>
<evidence type="ECO:0000256" key="3">
    <source>
        <dbReference type="RuleBase" id="RU361235"/>
    </source>
</evidence>
<dbReference type="PROSITE" id="PS00122">
    <property type="entry name" value="CARBOXYLESTERASE_B_1"/>
    <property type="match status" value="1"/>
</dbReference>
<evidence type="ECO:0000256" key="1">
    <source>
        <dbReference type="ARBA" id="ARBA00005964"/>
    </source>
</evidence>
<name>A0A7S8MXF7_9MICO</name>
<dbReference type="RefSeq" id="WP_195692423.1">
    <property type="nucleotide sequence ID" value="NZ_CP064760.1"/>
</dbReference>
<dbReference type="EMBL" id="CP064760">
    <property type="protein sequence ID" value="QPE04345.1"/>
    <property type="molecule type" value="Genomic_DNA"/>
</dbReference>
<accession>A0A7S8MXF7</accession>
<dbReference type="SUPFAM" id="SSF53474">
    <property type="entry name" value="alpha/beta-Hydrolases"/>
    <property type="match status" value="1"/>
</dbReference>
<dbReference type="EC" id="3.1.1.-" evidence="3"/>
<sequence>MGIEAVEATISSGTLRGSVTDGISRFLGIPYAAAPFGPRRFQLPVTPDAWTGVREATQFGPAAPQTPYRGRTGQLLPSLTSDGTDEDILTANVWAPASATESTSEPLPVVLWIHGGAFERGGSSITGYDGTSFARDGVVFVSANYRLGSEGFSVLDDAPRNLGLEDVAAALRWTHAEIAAFGGDPSRITVMGESAGGALAAALVSRPDTRPLIAGAIIESGPLDAADPKRAGRVTRALAKRLGVPATREAFAALSPAELLAARTAQAAGSSPLRGAPGFLLARDPASLPEAPRTALATATAPLLIGTNTDEYRLWFTPDALAKITPWQARLGHLALRIPRGAVRAYRADFPDAGTGARLGQALTDAMLRAPMTQVADRRTSPTFAYEFAWQSPIDGLGAGHALELGFVFDGLENPDSVRIAGDAAPRPLAREMHDAWVRMIRDGAPGWEPFAPGRRVRVFDVDSRTMPLPRAEAVDAFRPAS</sequence>
<dbReference type="GO" id="GO:0016787">
    <property type="term" value="F:hydrolase activity"/>
    <property type="evidence" value="ECO:0007669"/>
    <property type="project" value="UniProtKB-KW"/>
</dbReference>
<dbReference type="InterPro" id="IPR002018">
    <property type="entry name" value="CarbesteraseB"/>
</dbReference>
<comment type="similarity">
    <text evidence="1 3">Belongs to the type-B carboxylesterase/lipase family.</text>
</comment>
<dbReference type="InterPro" id="IPR019826">
    <property type="entry name" value="Carboxylesterase_B_AS"/>
</dbReference>
<dbReference type="Gene3D" id="3.40.50.1820">
    <property type="entry name" value="alpha/beta hydrolase"/>
    <property type="match status" value="1"/>
</dbReference>
<evidence type="ECO:0000259" key="4">
    <source>
        <dbReference type="Pfam" id="PF00135"/>
    </source>
</evidence>
<dbReference type="KEGG" id="msf:IT882_14480"/>
<evidence type="ECO:0000313" key="5">
    <source>
        <dbReference type="EMBL" id="QPE04345.1"/>
    </source>
</evidence>
<reference evidence="5 6" key="1">
    <citation type="submission" date="2020-11" db="EMBL/GenBank/DDBJ databases">
        <title>Amino acid is mineralized and recycled by bacteria in oceanic microbiome.</title>
        <authorList>
            <person name="Zheng L.Y."/>
        </authorList>
    </citation>
    <scope>NUCLEOTIDE SEQUENCE [LARGE SCALE GENOMIC DNA]</scope>
    <source>
        <strain evidence="5 6">A32-1</strain>
    </source>
</reference>
<dbReference type="Pfam" id="PF00135">
    <property type="entry name" value="COesterase"/>
    <property type="match status" value="1"/>
</dbReference>
<keyword evidence="6" id="KW-1185">Reference proteome</keyword>
<dbReference type="InterPro" id="IPR050309">
    <property type="entry name" value="Type-B_Carboxylest/Lipase"/>
</dbReference>
<protein>
    <recommendedName>
        <fullName evidence="3">Carboxylic ester hydrolase</fullName>
        <ecNumber evidence="3">3.1.1.-</ecNumber>
    </recommendedName>
</protein>
<gene>
    <name evidence="5" type="ORF">IT882_14480</name>
</gene>
<dbReference type="PANTHER" id="PTHR11559">
    <property type="entry name" value="CARBOXYLESTERASE"/>
    <property type="match status" value="1"/>
</dbReference>